<dbReference type="Gene3D" id="1.10.246.130">
    <property type="match status" value="1"/>
</dbReference>
<proteinExistence type="inferred from homology"/>
<dbReference type="PANTHER" id="PTHR11686">
    <property type="entry name" value="GAMMA GLUTAMYL TRANSPEPTIDASE"/>
    <property type="match status" value="1"/>
</dbReference>
<dbReference type="GO" id="GO:0006751">
    <property type="term" value="P:glutathione catabolic process"/>
    <property type="evidence" value="ECO:0007669"/>
    <property type="project" value="InterPro"/>
</dbReference>
<dbReference type="GO" id="GO:0005886">
    <property type="term" value="C:plasma membrane"/>
    <property type="evidence" value="ECO:0007669"/>
    <property type="project" value="TreeGrafter"/>
</dbReference>
<gene>
    <name evidence="8" type="ORF">EC973_002158</name>
</gene>
<sequence>MVIRSPNGTFETIDFREMAPSGTTYDMFVDDPMLARRGGLAVAIPGEIKGFELAHQRHGRLSWEKVFAPAIKVARDGFKTHRLLENKVKAYWSWMSQDPLFAELYGVEEGENGKRRPVRVGDHIKFTKLADSLELIALHGSKVFYDGVIAEALVNITQAKGGIMTLDDMRSYHAVIRPPISTYYHGRKVITCSLPSSGPILLNILNVLERFNFEADPRKDLKTHRLVEAFKFGYAIRTEMGDSDFIDVESRLEEILSKDYASEIRRNISDDTTRPPTYYGLKYDTTSNHGTMHISVADKDDGAVALTSTVNLGFGSRIMDPVTGIVLNNQMDDFGIPGHPNYFGLYPSKSNYAAPGKRPLSSMAPFIVERDGRFELAIGGTGGSKITTSVVNVFLNYLDNGHDLNQAVKAPRVYHQLLPDQVDIEPDFDEEIIASLRNRNHTIHILNETDDNSSVGAVGRAADGSLQAASDPRKFGGAELY</sequence>
<comment type="similarity">
    <text evidence="4">Belongs to the gamma-glutamyltransferase family.</text>
</comment>
<feature type="active site" description="Nucleophile" evidence="6">
    <location>
        <position position="291"/>
    </location>
</feature>
<dbReference type="EMBL" id="JABAYA010000158">
    <property type="protein sequence ID" value="KAF7723265.1"/>
    <property type="molecule type" value="Genomic_DNA"/>
</dbReference>
<dbReference type="Gene3D" id="3.60.20.40">
    <property type="match status" value="1"/>
</dbReference>
<accession>A0A8H7BJE0</accession>
<evidence type="ECO:0000256" key="7">
    <source>
        <dbReference type="PIRSR" id="PIRSR600101-2"/>
    </source>
</evidence>
<evidence type="ECO:0000256" key="5">
    <source>
        <dbReference type="ARBA" id="ARBA00047417"/>
    </source>
</evidence>
<comment type="catalytic activity">
    <reaction evidence="2">
        <text>glutathione + H2O = L-cysteinylglycine + L-glutamate</text>
        <dbReference type="Rhea" id="RHEA:28807"/>
        <dbReference type="ChEBI" id="CHEBI:15377"/>
        <dbReference type="ChEBI" id="CHEBI:29985"/>
        <dbReference type="ChEBI" id="CHEBI:57925"/>
        <dbReference type="ChEBI" id="CHEBI:61694"/>
        <dbReference type="EC" id="3.4.19.13"/>
    </reaction>
</comment>
<comment type="pathway">
    <text evidence="3">Sulfur metabolism; glutathione metabolism.</text>
</comment>
<evidence type="ECO:0000256" key="6">
    <source>
        <dbReference type="PIRSR" id="PIRSR600101-1"/>
    </source>
</evidence>
<keyword evidence="9" id="KW-1185">Reference proteome</keyword>
<dbReference type="InterPro" id="IPR029055">
    <property type="entry name" value="Ntn_hydrolases_N"/>
</dbReference>
<dbReference type="NCBIfam" id="TIGR00066">
    <property type="entry name" value="g_glut_trans"/>
    <property type="match status" value="1"/>
</dbReference>
<comment type="caution">
    <text evidence="8">The sequence shown here is derived from an EMBL/GenBank/DDBJ whole genome shotgun (WGS) entry which is preliminary data.</text>
</comment>
<feature type="binding site" evidence="7">
    <location>
        <position position="333"/>
    </location>
    <ligand>
        <name>L-glutamate</name>
        <dbReference type="ChEBI" id="CHEBI:29985"/>
    </ligand>
</feature>
<dbReference type="Proteomes" id="UP000605846">
    <property type="component" value="Unassembled WGS sequence"/>
</dbReference>
<evidence type="ECO:0000256" key="1">
    <source>
        <dbReference type="ARBA" id="ARBA00001049"/>
    </source>
</evidence>
<dbReference type="OrthoDB" id="1081007at2759"/>
<dbReference type="GO" id="GO:0103068">
    <property type="term" value="F:leukotriene C4 gamma-glutamyl transferase activity"/>
    <property type="evidence" value="ECO:0007669"/>
    <property type="project" value="UniProtKB-EC"/>
</dbReference>
<dbReference type="InterPro" id="IPR043137">
    <property type="entry name" value="GGT_ssub_C"/>
</dbReference>
<dbReference type="InterPro" id="IPR000101">
    <property type="entry name" value="GGT_peptidase"/>
</dbReference>
<feature type="binding site" evidence="7">
    <location>
        <begin position="309"/>
        <end position="311"/>
    </location>
    <ligand>
        <name>L-glutamate</name>
        <dbReference type="ChEBI" id="CHEBI:29985"/>
    </ligand>
</feature>
<protein>
    <recommendedName>
        <fullName evidence="10">Gamma-glutamyltransferase</fullName>
    </recommendedName>
</protein>
<evidence type="ECO:0000256" key="4">
    <source>
        <dbReference type="ARBA" id="ARBA00009381"/>
    </source>
</evidence>
<dbReference type="FunFam" id="3.60.20.40:FF:000001">
    <property type="entry name" value="Gamma-glutamyltranspeptidase 1"/>
    <property type="match status" value="1"/>
</dbReference>
<feature type="binding site" evidence="7">
    <location>
        <position position="383"/>
    </location>
    <ligand>
        <name>L-glutamate</name>
        <dbReference type="ChEBI" id="CHEBI:29985"/>
    </ligand>
</feature>
<reference evidence="8" key="1">
    <citation type="submission" date="2020-01" db="EMBL/GenBank/DDBJ databases">
        <title>Genome Sequencing of Three Apophysomyces-Like Fungal Strains Confirms a Novel Fungal Genus in the Mucoromycota with divergent Burkholderia-like Endosymbiotic Bacteria.</title>
        <authorList>
            <person name="Stajich J.E."/>
            <person name="Macias A.M."/>
            <person name="Carter-House D."/>
            <person name="Lovett B."/>
            <person name="Kasson L.R."/>
            <person name="Berry K."/>
            <person name="Grigoriev I."/>
            <person name="Chang Y."/>
            <person name="Spatafora J."/>
            <person name="Kasson M.T."/>
        </authorList>
    </citation>
    <scope>NUCLEOTIDE SEQUENCE</scope>
    <source>
        <strain evidence="8">NRRL A-21654</strain>
    </source>
</reference>
<organism evidence="8 9">
    <name type="scientific">Apophysomyces ossiformis</name>
    <dbReference type="NCBI Taxonomy" id="679940"/>
    <lineage>
        <taxon>Eukaryota</taxon>
        <taxon>Fungi</taxon>
        <taxon>Fungi incertae sedis</taxon>
        <taxon>Mucoromycota</taxon>
        <taxon>Mucoromycotina</taxon>
        <taxon>Mucoromycetes</taxon>
        <taxon>Mucorales</taxon>
        <taxon>Mucorineae</taxon>
        <taxon>Mucoraceae</taxon>
        <taxon>Apophysomyces</taxon>
    </lineage>
</organism>
<comment type="catalytic activity">
    <reaction evidence="1">
        <text>an S-substituted glutathione + H2O = an S-substituted L-cysteinylglycine + L-glutamate</text>
        <dbReference type="Rhea" id="RHEA:59468"/>
        <dbReference type="ChEBI" id="CHEBI:15377"/>
        <dbReference type="ChEBI" id="CHEBI:29985"/>
        <dbReference type="ChEBI" id="CHEBI:90779"/>
        <dbReference type="ChEBI" id="CHEBI:143103"/>
        <dbReference type="EC" id="3.4.19.13"/>
    </reaction>
</comment>
<evidence type="ECO:0000256" key="3">
    <source>
        <dbReference type="ARBA" id="ARBA00005115"/>
    </source>
</evidence>
<dbReference type="PRINTS" id="PR01210">
    <property type="entry name" value="GGTRANSPTASE"/>
</dbReference>
<name>A0A8H7BJE0_9FUNG</name>
<dbReference type="Pfam" id="PF01019">
    <property type="entry name" value="G_glu_transpept"/>
    <property type="match status" value="1"/>
</dbReference>
<dbReference type="InterPro" id="IPR043138">
    <property type="entry name" value="GGT_lsub"/>
</dbReference>
<evidence type="ECO:0008006" key="10">
    <source>
        <dbReference type="Google" id="ProtNLM"/>
    </source>
</evidence>
<comment type="catalytic activity">
    <reaction evidence="5">
        <text>an N-terminal (5-L-glutamyl)-[peptide] + an alpha-amino acid = 5-L-glutamyl amino acid + an N-terminal L-alpha-aminoacyl-[peptide]</text>
        <dbReference type="Rhea" id="RHEA:23904"/>
        <dbReference type="Rhea" id="RHEA-COMP:9780"/>
        <dbReference type="Rhea" id="RHEA-COMP:9795"/>
        <dbReference type="ChEBI" id="CHEBI:77644"/>
        <dbReference type="ChEBI" id="CHEBI:78597"/>
        <dbReference type="ChEBI" id="CHEBI:78599"/>
        <dbReference type="ChEBI" id="CHEBI:78608"/>
        <dbReference type="EC" id="2.3.2.2"/>
    </reaction>
</comment>
<evidence type="ECO:0000313" key="8">
    <source>
        <dbReference type="EMBL" id="KAF7723265.1"/>
    </source>
</evidence>
<dbReference type="FunFam" id="1.10.246.130:FF:000001">
    <property type="entry name" value="Gamma-glutamyltransferase 5 isoform 1"/>
    <property type="match status" value="1"/>
</dbReference>
<feature type="binding site" evidence="7">
    <location>
        <position position="16"/>
    </location>
    <ligand>
        <name>L-glutamate</name>
        <dbReference type="ChEBI" id="CHEBI:29985"/>
    </ligand>
</feature>
<dbReference type="SUPFAM" id="SSF56235">
    <property type="entry name" value="N-terminal nucleophile aminohydrolases (Ntn hydrolases)"/>
    <property type="match status" value="1"/>
</dbReference>
<evidence type="ECO:0000256" key="2">
    <source>
        <dbReference type="ARBA" id="ARBA00001089"/>
    </source>
</evidence>
<dbReference type="PANTHER" id="PTHR11686:SF9">
    <property type="entry name" value="RE13973P"/>
    <property type="match status" value="1"/>
</dbReference>
<evidence type="ECO:0000313" key="9">
    <source>
        <dbReference type="Proteomes" id="UP000605846"/>
    </source>
</evidence>
<feature type="binding site" evidence="7">
    <location>
        <begin position="361"/>
        <end position="362"/>
    </location>
    <ligand>
        <name>L-glutamate</name>
        <dbReference type="ChEBI" id="CHEBI:29985"/>
    </ligand>
</feature>
<dbReference type="GO" id="GO:0036374">
    <property type="term" value="F:glutathione hydrolase activity"/>
    <property type="evidence" value="ECO:0007669"/>
    <property type="project" value="UniProtKB-EC"/>
</dbReference>
<dbReference type="AlphaFoldDB" id="A0A8H7BJE0"/>